<dbReference type="HOGENOM" id="CLU_023960_0_0_1"/>
<evidence type="ECO:0000259" key="7">
    <source>
        <dbReference type="PROSITE" id="PS50969"/>
    </source>
</evidence>
<dbReference type="SUPFAM" id="SSF56784">
    <property type="entry name" value="HAD-like"/>
    <property type="match status" value="1"/>
</dbReference>
<proteinExistence type="predicted"/>
<dbReference type="CDD" id="cd07521">
    <property type="entry name" value="HAD_FCP1-like"/>
    <property type="match status" value="1"/>
</dbReference>
<sequence length="248" mass="29416">MGSFIKQLFFSLLEKTKGRNKLSSLNKEEKKKKKKMEKKKKMKLHLVLDLDQTLLHYVPVSELSDKEKYIMQELDSRVDLLSSFNGGTPRHLIKLRPFLREFLKEANKLFRMHVYTMGTYGYARYILSEIDPGKRYFGNRVITREKSPHSKTLDRISADQRRVVIVDDNASAWPQHKPNLVQVKQYIYFRYQMTNNDSEEEFYSHAEKKSDESRSNGSLSKVLKILQKAHTRFQEEEDSYDLRLLIRD</sequence>
<name>M4EW32_BRACM</name>
<dbReference type="InterPro" id="IPR023214">
    <property type="entry name" value="HAD_sf"/>
</dbReference>
<reference evidence="8 9" key="1">
    <citation type="journal article" date="2011" name="Nat. Genet.">
        <title>The genome of the mesopolyploid crop species Brassica rapa.</title>
        <authorList>
            <consortium name="Brassica rapa Genome Sequencing Project Consortium"/>
            <person name="Wang X."/>
            <person name="Wang H."/>
            <person name="Wang J."/>
            <person name="Sun R."/>
            <person name="Wu J."/>
            <person name="Liu S."/>
            <person name="Bai Y."/>
            <person name="Mun J.H."/>
            <person name="Bancroft I."/>
            <person name="Cheng F."/>
            <person name="Huang S."/>
            <person name="Li X."/>
            <person name="Hua W."/>
            <person name="Wang J."/>
            <person name="Wang X."/>
            <person name="Freeling M."/>
            <person name="Pires J.C."/>
            <person name="Paterson A.H."/>
            <person name="Chalhoub B."/>
            <person name="Wang B."/>
            <person name="Hayward A."/>
            <person name="Sharpe A.G."/>
            <person name="Park B.S."/>
            <person name="Weisshaar B."/>
            <person name="Liu B."/>
            <person name="Li B."/>
            <person name="Liu B."/>
            <person name="Tong C."/>
            <person name="Song C."/>
            <person name="Duran C."/>
            <person name="Peng C."/>
            <person name="Geng C."/>
            <person name="Koh C."/>
            <person name="Lin C."/>
            <person name="Edwards D."/>
            <person name="Mu D."/>
            <person name="Shen D."/>
            <person name="Soumpourou E."/>
            <person name="Li F."/>
            <person name="Fraser F."/>
            <person name="Conant G."/>
            <person name="Lassalle G."/>
            <person name="King G.J."/>
            <person name="Bonnema G."/>
            <person name="Tang H."/>
            <person name="Wang H."/>
            <person name="Belcram H."/>
            <person name="Zhou H."/>
            <person name="Hirakawa H."/>
            <person name="Abe H."/>
            <person name="Guo H."/>
            <person name="Wang H."/>
            <person name="Jin H."/>
            <person name="Parkin I.A."/>
            <person name="Batley J."/>
            <person name="Kim J.S."/>
            <person name="Just J."/>
            <person name="Li J."/>
            <person name="Xu J."/>
            <person name="Deng J."/>
            <person name="Kim J.A."/>
            <person name="Li J."/>
            <person name="Yu J."/>
            <person name="Meng J."/>
            <person name="Wang J."/>
            <person name="Min J."/>
            <person name="Poulain J."/>
            <person name="Wang J."/>
            <person name="Hatakeyama K."/>
            <person name="Wu K."/>
            <person name="Wang L."/>
            <person name="Fang L."/>
            <person name="Trick M."/>
            <person name="Links M.G."/>
            <person name="Zhao M."/>
            <person name="Jin M."/>
            <person name="Ramchiary N."/>
            <person name="Drou N."/>
            <person name="Berkman P.J."/>
            <person name="Cai Q."/>
            <person name="Huang Q."/>
            <person name="Li R."/>
            <person name="Tabata S."/>
            <person name="Cheng S."/>
            <person name="Zhang S."/>
            <person name="Zhang S."/>
            <person name="Huang S."/>
            <person name="Sato S."/>
            <person name="Sun S."/>
            <person name="Kwon S.J."/>
            <person name="Choi S.R."/>
            <person name="Lee T.H."/>
            <person name="Fan W."/>
            <person name="Zhao X."/>
            <person name="Tan X."/>
            <person name="Xu X."/>
            <person name="Wang Y."/>
            <person name="Qiu Y."/>
            <person name="Yin Y."/>
            <person name="Li Y."/>
            <person name="Du Y."/>
            <person name="Liao Y."/>
            <person name="Lim Y."/>
            <person name="Narusaka Y."/>
            <person name="Wang Y."/>
            <person name="Wang Z."/>
            <person name="Li Z."/>
            <person name="Wang Z."/>
            <person name="Xiong Z."/>
            <person name="Zhang Z."/>
        </authorList>
    </citation>
    <scope>NUCLEOTIDE SEQUENCE [LARGE SCALE GENOMIC DNA]</scope>
    <source>
        <strain evidence="8 9">cv. Chiifu-401-42</strain>
    </source>
</reference>
<dbReference type="PANTHER" id="PTHR23081:SF22">
    <property type="entry name" value="RNA POLYMERASE II C-TERMINAL DOMAIN PHOSPHATASE-LIKE"/>
    <property type="match status" value="1"/>
</dbReference>
<feature type="domain" description="FCP1 homology" evidence="7">
    <location>
        <begin position="39"/>
        <end position="209"/>
    </location>
</feature>
<evidence type="ECO:0000256" key="1">
    <source>
        <dbReference type="ARBA" id="ARBA00004123"/>
    </source>
</evidence>
<evidence type="ECO:0000256" key="3">
    <source>
        <dbReference type="ARBA" id="ARBA00023242"/>
    </source>
</evidence>
<dbReference type="Gene3D" id="3.40.50.1000">
    <property type="entry name" value="HAD superfamily/HAD-like"/>
    <property type="match status" value="1"/>
</dbReference>
<dbReference type="OMA" id="QCIKQMK"/>
<organism evidence="8 9">
    <name type="scientific">Brassica campestris</name>
    <name type="common">Field mustard</name>
    <dbReference type="NCBI Taxonomy" id="3711"/>
    <lineage>
        <taxon>Eukaryota</taxon>
        <taxon>Viridiplantae</taxon>
        <taxon>Streptophyta</taxon>
        <taxon>Embryophyta</taxon>
        <taxon>Tracheophyta</taxon>
        <taxon>Spermatophyta</taxon>
        <taxon>Magnoliopsida</taxon>
        <taxon>eudicotyledons</taxon>
        <taxon>Gunneridae</taxon>
        <taxon>Pentapetalae</taxon>
        <taxon>rosids</taxon>
        <taxon>malvids</taxon>
        <taxon>Brassicales</taxon>
        <taxon>Brassicaceae</taxon>
        <taxon>Brassiceae</taxon>
        <taxon>Brassica</taxon>
    </lineage>
</organism>
<dbReference type="InterPro" id="IPR011947">
    <property type="entry name" value="FCP1_euk"/>
</dbReference>
<dbReference type="NCBIfam" id="TIGR02250">
    <property type="entry name" value="FCP1_euk"/>
    <property type="match status" value="1"/>
</dbReference>
<dbReference type="PANTHER" id="PTHR23081">
    <property type="entry name" value="RNA POLYMERASE II CTD PHOSPHATASE"/>
    <property type="match status" value="1"/>
</dbReference>
<accession>M4EW32</accession>
<dbReference type="AlphaFoldDB" id="M4EW32"/>
<evidence type="ECO:0000256" key="5">
    <source>
        <dbReference type="ARBA" id="ARBA00048336"/>
    </source>
</evidence>
<evidence type="ECO:0000313" key="9">
    <source>
        <dbReference type="Proteomes" id="UP000011750"/>
    </source>
</evidence>
<comment type="function">
    <text evidence="6">This promotes the activity of RNA polymerase II.</text>
</comment>
<evidence type="ECO:0000256" key="4">
    <source>
        <dbReference type="ARBA" id="ARBA00047761"/>
    </source>
</evidence>
<dbReference type="Proteomes" id="UP000011750">
    <property type="component" value="Chromosome A02"/>
</dbReference>
<evidence type="ECO:0000256" key="2">
    <source>
        <dbReference type="ARBA" id="ARBA00022801"/>
    </source>
</evidence>
<keyword evidence="2 6" id="KW-0378">Hydrolase</keyword>
<reference evidence="8 9" key="2">
    <citation type="journal article" date="2018" name="Hortic Res">
        <title>Improved Brassica rapa reference genome by single-molecule sequencing and chromosome conformation capture technologies.</title>
        <authorList>
            <person name="Zhang L."/>
            <person name="Cai X."/>
            <person name="Wu J."/>
            <person name="Liu M."/>
            <person name="Grob S."/>
            <person name="Cheng F."/>
            <person name="Liang J."/>
            <person name="Cai C."/>
            <person name="Liu Z."/>
            <person name="Liu B."/>
            <person name="Wang F."/>
            <person name="Li S."/>
            <person name="Liu F."/>
            <person name="Li X."/>
            <person name="Cheng L."/>
            <person name="Yang W."/>
            <person name="Li M.H."/>
            <person name="Grossniklaus U."/>
            <person name="Zheng H."/>
            <person name="Wang X."/>
        </authorList>
    </citation>
    <scope>NUCLEOTIDE SEQUENCE [LARGE SCALE GENOMIC DNA]</scope>
    <source>
        <strain evidence="8 9">cv. Chiifu-401-42</strain>
    </source>
</reference>
<dbReference type="SMART" id="SM00577">
    <property type="entry name" value="CPDc"/>
    <property type="match status" value="1"/>
</dbReference>
<dbReference type="STRING" id="51351.M4EW32"/>
<dbReference type="EC" id="3.1.3.16" evidence="6"/>
<comment type="subcellular location">
    <subcellularLocation>
        <location evidence="1 6">Nucleus</location>
    </subcellularLocation>
</comment>
<dbReference type="InterPro" id="IPR004274">
    <property type="entry name" value="FCP1_dom"/>
</dbReference>
<dbReference type="GO" id="GO:0005634">
    <property type="term" value="C:nucleus"/>
    <property type="evidence" value="ECO:0007669"/>
    <property type="project" value="UniProtKB-SubCell"/>
</dbReference>
<evidence type="ECO:0000256" key="6">
    <source>
        <dbReference type="RuleBase" id="RU366066"/>
    </source>
</evidence>
<comment type="catalytic activity">
    <reaction evidence="4 6">
        <text>O-phospho-L-seryl-[protein] + H2O = L-seryl-[protein] + phosphate</text>
        <dbReference type="Rhea" id="RHEA:20629"/>
        <dbReference type="Rhea" id="RHEA-COMP:9863"/>
        <dbReference type="Rhea" id="RHEA-COMP:11604"/>
        <dbReference type="ChEBI" id="CHEBI:15377"/>
        <dbReference type="ChEBI" id="CHEBI:29999"/>
        <dbReference type="ChEBI" id="CHEBI:43474"/>
        <dbReference type="ChEBI" id="CHEBI:83421"/>
        <dbReference type="EC" id="3.1.3.16"/>
    </reaction>
</comment>
<comment type="catalytic activity">
    <reaction evidence="5 6">
        <text>O-phospho-L-threonyl-[protein] + H2O = L-threonyl-[protein] + phosphate</text>
        <dbReference type="Rhea" id="RHEA:47004"/>
        <dbReference type="Rhea" id="RHEA-COMP:11060"/>
        <dbReference type="Rhea" id="RHEA-COMP:11605"/>
        <dbReference type="ChEBI" id="CHEBI:15377"/>
        <dbReference type="ChEBI" id="CHEBI:30013"/>
        <dbReference type="ChEBI" id="CHEBI:43474"/>
        <dbReference type="ChEBI" id="CHEBI:61977"/>
        <dbReference type="EC" id="3.1.3.16"/>
    </reaction>
</comment>
<dbReference type="PROSITE" id="PS50969">
    <property type="entry name" value="FCP1"/>
    <property type="match status" value="1"/>
</dbReference>
<keyword evidence="9" id="KW-1185">Reference proteome</keyword>
<dbReference type="Pfam" id="PF03031">
    <property type="entry name" value="NIF"/>
    <property type="match status" value="1"/>
</dbReference>
<reference evidence="8" key="3">
    <citation type="submission" date="2023-03" db="UniProtKB">
        <authorList>
            <consortium name="EnsemblPlants"/>
        </authorList>
    </citation>
    <scope>IDENTIFICATION</scope>
    <source>
        <strain evidence="8">cv. Chiifu-401-42</strain>
    </source>
</reference>
<evidence type="ECO:0000313" key="8">
    <source>
        <dbReference type="EnsemblPlants" id="Bra033015.1-P"/>
    </source>
</evidence>
<dbReference type="InterPro" id="IPR039189">
    <property type="entry name" value="Fcp1"/>
</dbReference>
<protein>
    <recommendedName>
        <fullName evidence="6">RNA polymerase II C-terminal domain phosphatase-like</fullName>
        <ecNumber evidence="6">3.1.3.16</ecNumber>
    </recommendedName>
</protein>
<dbReference type="InterPro" id="IPR036412">
    <property type="entry name" value="HAD-like_sf"/>
</dbReference>
<keyword evidence="3 6" id="KW-0539">Nucleus</keyword>
<dbReference type="EnsemblPlants" id="Bra033015.1">
    <property type="protein sequence ID" value="Bra033015.1-P"/>
    <property type="gene ID" value="Bra033015"/>
</dbReference>
<dbReference type="Gramene" id="Bra033015.1">
    <property type="protein sequence ID" value="Bra033015.1-P"/>
    <property type="gene ID" value="Bra033015"/>
</dbReference>
<dbReference type="eggNOG" id="KOG0323">
    <property type="taxonomic scope" value="Eukaryota"/>
</dbReference>
<dbReference type="InParanoid" id="M4EW32"/>
<dbReference type="GO" id="GO:0008420">
    <property type="term" value="F:RNA polymerase II CTD heptapeptide repeat phosphatase activity"/>
    <property type="evidence" value="ECO:0000318"/>
    <property type="project" value="GO_Central"/>
</dbReference>